<proteinExistence type="predicted"/>
<evidence type="ECO:0000313" key="1">
    <source>
        <dbReference type="EMBL" id="CAH0729172.1"/>
    </source>
</evidence>
<accession>A0A8J9V0K1</accession>
<gene>
    <name evidence="1" type="ORF">BINO364_LOCUS14310</name>
</gene>
<keyword evidence="2" id="KW-1185">Reference proteome</keyword>
<dbReference type="Proteomes" id="UP000838878">
    <property type="component" value="Chromosome 8"/>
</dbReference>
<organism evidence="1 2">
    <name type="scientific">Brenthis ino</name>
    <name type="common">lesser marbled fritillary</name>
    <dbReference type="NCBI Taxonomy" id="405034"/>
    <lineage>
        <taxon>Eukaryota</taxon>
        <taxon>Metazoa</taxon>
        <taxon>Ecdysozoa</taxon>
        <taxon>Arthropoda</taxon>
        <taxon>Hexapoda</taxon>
        <taxon>Insecta</taxon>
        <taxon>Pterygota</taxon>
        <taxon>Neoptera</taxon>
        <taxon>Endopterygota</taxon>
        <taxon>Lepidoptera</taxon>
        <taxon>Glossata</taxon>
        <taxon>Ditrysia</taxon>
        <taxon>Papilionoidea</taxon>
        <taxon>Nymphalidae</taxon>
        <taxon>Heliconiinae</taxon>
        <taxon>Argynnini</taxon>
        <taxon>Brenthis</taxon>
    </lineage>
</organism>
<protein>
    <submittedName>
        <fullName evidence="1">Uncharacterized protein</fullName>
    </submittedName>
</protein>
<dbReference type="AlphaFoldDB" id="A0A8J9V0K1"/>
<sequence length="69" mass="7832">MFGSQVDAVDTTREDDPSELMRKIMEPFIYSIEVLKPNAIEFRTEIVNGESDGTVKRVDIFYCALVTCP</sequence>
<feature type="non-terminal residue" evidence="1">
    <location>
        <position position="69"/>
    </location>
</feature>
<name>A0A8J9V0K1_9NEOP</name>
<dbReference type="EMBL" id="OV170228">
    <property type="protein sequence ID" value="CAH0729172.1"/>
    <property type="molecule type" value="Genomic_DNA"/>
</dbReference>
<evidence type="ECO:0000313" key="2">
    <source>
        <dbReference type="Proteomes" id="UP000838878"/>
    </source>
</evidence>
<reference evidence="1" key="1">
    <citation type="submission" date="2021-12" db="EMBL/GenBank/DDBJ databases">
        <authorList>
            <person name="Martin H S."/>
        </authorList>
    </citation>
    <scope>NUCLEOTIDE SEQUENCE</scope>
</reference>